<dbReference type="EMBL" id="CAJZBQ010000012">
    <property type="protein sequence ID" value="CAG9314413.1"/>
    <property type="molecule type" value="Genomic_DNA"/>
</dbReference>
<keyword evidence="5" id="KW-1185">Reference proteome</keyword>
<dbReference type="Gene3D" id="3.50.50.60">
    <property type="entry name" value="FAD/NAD(P)-binding domain"/>
    <property type="match status" value="1"/>
</dbReference>
<evidence type="ECO:0000256" key="2">
    <source>
        <dbReference type="ARBA" id="ARBA00022827"/>
    </source>
</evidence>
<dbReference type="InterPro" id="IPR002938">
    <property type="entry name" value="FAD-bd"/>
</dbReference>
<keyword evidence="1" id="KW-0285">Flavoprotein</keyword>
<dbReference type="Pfam" id="PF01494">
    <property type="entry name" value="FAD_binding_3"/>
    <property type="match status" value="1"/>
</dbReference>
<reference evidence="4" key="1">
    <citation type="submission" date="2021-09" db="EMBL/GenBank/DDBJ databases">
        <authorList>
            <consortium name="AG Swart"/>
            <person name="Singh M."/>
            <person name="Singh A."/>
            <person name="Seah K."/>
            <person name="Emmerich C."/>
        </authorList>
    </citation>
    <scope>NUCLEOTIDE SEQUENCE</scope>
    <source>
        <strain evidence="4">ATCC30299</strain>
    </source>
</reference>
<dbReference type="GO" id="GO:0071949">
    <property type="term" value="F:FAD binding"/>
    <property type="evidence" value="ECO:0007669"/>
    <property type="project" value="InterPro"/>
</dbReference>
<dbReference type="InterPro" id="IPR050641">
    <property type="entry name" value="RIFMO-like"/>
</dbReference>
<dbReference type="Gene3D" id="3.30.9.10">
    <property type="entry name" value="D-Amino Acid Oxidase, subunit A, domain 2"/>
    <property type="match status" value="1"/>
</dbReference>
<dbReference type="PANTHER" id="PTHR43004">
    <property type="entry name" value="TRK SYSTEM POTASSIUM UPTAKE PROTEIN"/>
    <property type="match status" value="1"/>
</dbReference>
<organism evidence="4 5">
    <name type="scientific">Blepharisma stoltei</name>
    <dbReference type="NCBI Taxonomy" id="1481888"/>
    <lineage>
        <taxon>Eukaryota</taxon>
        <taxon>Sar</taxon>
        <taxon>Alveolata</taxon>
        <taxon>Ciliophora</taxon>
        <taxon>Postciliodesmatophora</taxon>
        <taxon>Heterotrichea</taxon>
        <taxon>Heterotrichida</taxon>
        <taxon>Blepharismidae</taxon>
        <taxon>Blepharisma</taxon>
    </lineage>
</organism>
<dbReference type="GO" id="GO:0005739">
    <property type="term" value="C:mitochondrion"/>
    <property type="evidence" value="ECO:0007669"/>
    <property type="project" value="TreeGrafter"/>
</dbReference>
<feature type="domain" description="FAD-binding" evidence="3">
    <location>
        <begin position="2"/>
        <end position="343"/>
    </location>
</feature>
<accession>A0AAU9ILT6</accession>
<proteinExistence type="predicted"/>
<comment type="caution">
    <text evidence="4">The sequence shown here is derived from an EMBL/GenBank/DDBJ whole genome shotgun (WGS) entry which is preliminary data.</text>
</comment>
<keyword evidence="2" id="KW-0274">FAD</keyword>
<dbReference type="AlphaFoldDB" id="A0AAU9ILT6"/>
<dbReference type="PRINTS" id="PR00420">
    <property type="entry name" value="RNGMNOXGNASE"/>
</dbReference>
<dbReference type="GO" id="GO:0006744">
    <property type="term" value="P:ubiquinone biosynthetic process"/>
    <property type="evidence" value="ECO:0007669"/>
    <property type="project" value="TreeGrafter"/>
</dbReference>
<protein>
    <recommendedName>
        <fullName evidence="3">FAD-binding domain-containing protein</fullName>
    </recommendedName>
</protein>
<dbReference type="Proteomes" id="UP001162131">
    <property type="component" value="Unassembled WGS sequence"/>
</dbReference>
<gene>
    <name evidence="4" type="ORF">BSTOLATCC_MIC11420</name>
</gene>
<dbReference type="GO" id="GO:0016709">
    <property type="term" value="F:oxidoreductase activity, acting on paired donors, with incorporation or reduction of molecular oxygen, NAD(P)H as one donor, and incorporation of one atom of oxygen"/>
    <property type="evidence" value="ECO:0007669"/>
    <property type="project" value="UniProtKB-ARBA"/>
</dbReference>
<sequence>MKILIAGAGPVGLCCAHLLGHAGIESVLIEKQVKLGTHPSAHYIHSRSMEILRDIGISQQIYENMPNKENWRKFIYCKNILGEVYRSHDHFSTAAYQLNNKLSDMHTAHFPQHKLLSLLANSLPETASLSLGKEFSELSQGASGVKVKTADGEEFEGDYLIACDGASSKVRNFLGIRLEGTGILQHFLNIHFISKELGSLAKNNPAMIYFVYNPENVCVMVMHNADEGEFIMQYPFYPEHQHLSNFTDADYKEIISSVAGSSINDVEIKSIKPWRLASRLANEFSKDRVFLAGDSAHQMTPAGGFGLNSGIKDAHCLCWRFQYPELLKFYSQERHQFLEEILKTSLGYYYKAVNIAKNFRLDLDNMKIFQDFTSYLPFGNEWIFNQGMKWGQKAMFNDANARYYLSDDKNLIDNVHPKEDLELAYTSGYFENGGELAPNVEILYENKKIPLRALPAVLMKKNKKPVFIKLEGKNPLPTIPYETFTMPSHSSTSYLIRPDGHLYSSK</sequence>
<evidence type="ECO:0000313" key="4">
    <source>
        <dbReference type="EMBL" id="CAG9314413.1"/>
    </source>
</evidence>
<name>A0AAU9ILT6_9CILI</name>
<dbReference type="SUPFAM" id="SSF51905">
    <property type="entry name" value="FAD/NAD(P)-binding domain"/>
    <property type="match status" value="1"/>
</dbReference>
<evidence type="ECO:0000259" key="3">
    <source>
        <dbReference type="Pfam" id="PF01494"/>
    </source>
</evidence>
<evidence type="ECO:0000313" key="5">
    <source>
        <dbReference type="Proteomes" id="UP001162131"/>
    </source>
</evidence>
<dbReference type="InterPro" id="IPR036188">
    <property type="entry name" value="FAD/NAD-bd_sf"/>
</dbReference>
<evidence type="ECO:0000256" key="1">
    <source>
        <dbReference type="ARBA" id="ARBA00022630"/>
    </source>
</evidence>
<dbReference type="PANTHER" id="PTHR43004:SF6">
    <property type="entry name" value="FAD_NAD(P)-BINDING OXIDOREDUCTASE FAMILY PROTEIN"/>
    <property type="match status" value="1"/>
</dbReference>